<comment type="subcellular location">
    <subcellularLocation>
        <location evidence="1">Cell membrane</location>
        <topology evidence="1">Multi-pass membrane protein</topology>
    </subcellularLocation>
</comment>
<feature type="transmembrane region" description="Helical" evidence="6">
    <location>
        <begin position="142"/>
        <end position="162"/>
    </location>
</feature>
<comment type="caution">
    <text evidence="8">The sequence shown here is derived from an EMBL/GenBank/DDBJ whole genome shotgun (WGS) entry which is preliminary data.</text>
</comment>
<protein>
    <submittedName>
        <fullName evidence="8">RDD family protein</fullName>
    </submittedName>
</protein>
<dbReference type="PANTHER" id="PTHR36115">
    <property type="entry name" value="PROLINE-RICH ANTIGEN HOMOLOG-RELATED"/>
    <property type="match status" value="1"/>
</dbReference>
<organism evidence="8 9">
    <name type="scientific">Wenzhouxiangella sediminis</name>
    <dbReference type="NCBI Taxonomy" id="1792836"/>
    <lineage>
        <taxon>Bacteria</taxon>
        <taxon>Pseudomonadati</taxon>
        <taxon>Pseudomonadota</taxon>
        <taxon>Gammaproteobacteria</taxon>
        <taxon>Chromatiales</taxon>
        <taxon>Wenzhouxiangellaceae</taxon>
        <taxon>Wenzhouxiangella</taxon>
    </lineage>
</organism>
<evidence type="ECO:0000256" key="4">
    <source>
        <dbReference type="ARBA" id="ARBA00022989"/>
    </source>
</evidence>
<evidence type="ECO:0000256" key="2">
    <source>
        <dbReference type="ARBA" id="ARBA00022475"/>
    </source>
</evidence>
<reference evidence="8 9" key="1">
    <citation type="submission" date="2018-08" db="EMBL/GenBank/DDBJ databases">
        <title>Wenzhouxiangella salilacus sp. nov., a novel bacterium isolated from a saline lake in Xinjiang Province, China.</title>
        <authorList>
            <person name="Han S."/>
        </authorList>
    </citation>
    <scope>NUCLEOTIDE SEQUENCE [LARGE SCALE GENOMIC DNA]</scope>
    <source>
        <strain evidence="8 9">XDB06</strain>
    </source>
</reference>
<evidence type="ECO:0000256" key="3">
    <source>
        <dbReference type="ARBA" id="ARBA00022692"/>
    </source>
</evidence>
<evidence type="ECO:0000256" key="1">
    <source>
        <dbReference type="ARBA" id="ARBA00004651"/>
    </source>
</evidence>
<name>A0A3E1K9K6_9GAMM</name>
<keyword evidence="9" id="KW-1185">Reference proteome</keyword>
<keyword evidence="5 6" id="KW-0472">Membrane</keyword>
<keyword evidence="2" id="KW-1003">Cell membrane</keyword>
<dbReference type="AlphaFoldDB" id="A0A3E1K9K6"/>
<evidence type="ECO:0000256" key="6">
    <source>
        <dbReference type="SAM" id="Phobius"/>
    </source>
</evidence>
<proteinExistence type="predicted"/>
<dbReference type="PANTHER" id="PTHR36115:SF9">
    <property type="entry name" value="LMO1584 PROTEIN"/>
    <property type="match status" value="1"/>
</dbReference>
<gene>
    <name evidence="8" type="ORF">DZC52_06450</name>
</gene>
<dbReference type="EMBL" id="QUZK01000029">
    <property type="protein sequence ID" value="RFF30882.1"/>
    <property type="molecule type" value="Genomic_DNA"/>
</dbReference>
<feature type="transmembrane region" description="Helical" evidence="6">
    <location>
        <begin position="21"/>
        <end position="49"/>
    </location>
</feature>
<feature type="domain" description="RDD" evidence="7">
    <location>
        <begin position="20"/>
        <end position="176"/>
    </location>
</feature>
<dbReference type="Pfam" id="PF06271">
    <property type="entry name" value="RDD"/>
    <property type="match status" value="1"/>
</dbReference>
<keyword evidence="3 6" id="KW-0812">Transmembrane</keyword>
<dbReference type="Proteomes" id="UP000260351">
    <property type="component" value="Unassembled WGS sequence"/>
</dbReference>
<evidence type="ECO:0000313" key="9">
    <source>
        <dbReference type="Proteomes" id="UP000260351"/>
    </source>
</evidence>
<dbReference type="OrthoDB" id="9793824at2"/>
<evidence type="ECO:0000259" key="7">
    <source>
        <dbReference type="Pfam" id="PF06271"/>
    </source>
</evidence>
<sequence length="184" mass="19758">MAGRRPARRRHGRGRVNGSPAWRRLAAFCIDWCVIAVWGGLLFGVAVLLGASDAGGPGGPWSGQLLGLATMTVPVVLYFSLTESSAVQASLGKRALGLRVTDEAGDRLGFASALGRNLVKFAPWEFGHMLAQQAVFSGEAGMPAWTILPAVIAFAGPLLWLIELFRTGRTPYDRLSGSRVLRRR</sequence>
<dbReference type="GO" id="GO:0005886">
    <property type="term" value="C:plasma membrane"/>
    <property type="evidence" value="ECO:0007669"/>
    <property type="project" value="UniProtKB-SubCell"/>
</dbReference>
<evidence type="ECO:0000256" key="5">
    <source>
        <dbReference type="ARBA" id="ARBA00023136"/>
    </source>
</evidence>
<accession>A0A3E1K9K6</accession>
<dbReference type="InterPro" id="IPR051791">
    <property type="entry name" value="Pra-immunoreactive"/>
</dbReference>
<evidence type="ECO:0000313" key="8">
    <source>
        <dbReference type="EMBL" id="RFF30882.1"/>
    </source>
</evidence>
<dbReference type="InterPro" id="IPR010432">
    <property type="entry name" value="RDD"/>
</dbReference>
<keyword evidence="4 6" id="KW-1133">Transmembrane helix</keyword>